<comment type="function">
    <text evidence="9">Catalyzes the oxidation of either pyridoxine 5'-phosphate (PNP) or pyridoxamine 5'-phosphate (PMP) into pyridoxal 5'-phosphate (PLP).</text>
</comment>
<feature type="binding site" evidence="9 11">
    <location>
        <begin position="61"/>
        <end position="66"/>
    </location>
    <ligand>
        <name>FMN</name>
        <dbReference type="ChEBI" id="CHEBI:58210"/>
    </ligand>
</feature>
<feature type="binding site" evidence="9 11">
    <location>
        <position position="104"/>
    </location>
    <ligand>
        <name>FMN</name>
        <dbReference type="ChEBI" id="CHEBI:58210"/>
    </ligand>
</feature>
<evidence type="ECO:0000256" key="2">
    <source>
        <dbReference type="ARBA" id="ARBA00005037"/>
    </source>
</evidence>
<keyword evidence="6 9" id="KW-0288">FMN</keyword>
<evidence type="ECO:0000256" key="1">
    <source>
        <dbReference type="ARBA" id="ARBA00004738"/>
    </source>
</evidence>
<dbReference type="InterPro" id="IPR012349">
    <property type="entry name" value="Split_barrel_FMN-bd"/>
</dbReference>
<feature type="binding site" evidence="9 11">
    <location>
        <position position="81"/>
    </location>
    <ligand>
        <name>FMN</name>
        <dbReference type="ChEBI" id="CHEBI:58210"/>
    </ligand>
</feature>
<proteinExistence type="inferred from homology"/>
<dbReference type="InterPro" id="IPR000659">
    <property type="entry name" value="Pyridox_Oxase"/>
</dbReference>
<feature type="binding site" evidence="9 10">
    <location>
        <position position="66"/>
    </location>
    <ligand>
        <name>substrate</name>
    </ligand>
</feature>
<sequence length="219" mass="25555">MDLGNLRQNYKKAELTIKDALENPIEQFKKWFQQALDTELSAEANAMVLSTVGENNRPSARVVLLKSIDEGFVFYTNYESRKGENLEINPYASITFFWAELERQVRIEGKIEKISAEKSTEYFKSRPIGSQIGAIASPQSSILNTREELETLFHSIEKNYEETNFIERPKNWGGYRLIPNYVEFWQGRESRLHDRITYLLKEDGNDRYSSLWEIVRLAP</sequence>
<dbReference type="EMBL" id="CP003345">
    <property type="protein sequence ID" value="AFM05739.1"/>
    <property type="molecule type" value="Genomic_DNA"/>
</dbReference>
<dbReference type="RefSeq" id="WP_014799165.1">
    <property type="nucleotide sequence ID" value="NC_018018.1"/>
</dbReference>
<keyword evidence="15" id="KW-1185">Reference proteome</keyword>
<evidence type="ECO:0000256" key="8">
    <source>
        <dbReference type="ARBA" id="ARBA00023096"/>
    </source>
</evidence>
<keyword evidence="8 9" id="KW-0664">Pyridoxine biosynthesis</keyword>
<comment type="cofactor">
    <cofactor evidence="9 11">
        <name>FMN</name>
        <dbReference type="ChEBI" id="CHEBI:58210"/>
    </cofactor>
    <text evidence="9 11">Binds 1 FMN per subunit.</text>
</comment>
<dbReference type="SUPFAM" id="SSF50475">
    <property type="entry name" value="FMN-binding split barrel"/>
    <property type="match status" value="1"/>
</dbReference>
<keyword evidence="7 9" id="KW-0560">Oxidoreductase</keyword>
<gene>
    <name evidence="9" type="primary">pdxH</name>
    <name evidence="14" type="ordered locus">Fleli_3419</name>
</gene>
<feature type="binding site" evidence="9 10">
    <location>
        <position position="130"/>
    </location>
    <ligand>
        <name>substrate</name>
    </ligand>
</feature>
<dbReference type="Proteomes" id="UP000006054">
    <property type="component" value="Chromosome"/>
</dbReference>
<feature type="binding site" evidence="9 10">
    <location>
        <position position="126"/>
    </location>
    <ligand>
        <name>substrate</name>
    </ligand>
</feature>
<dbReference type="FunFam" id="2.30.110.10:FF:000005">
    <property type="entry name" value="NAD(P)H-hydrate epimerase"/>
    <property type="match status" value="1"/>
</dbReference>
<organism evidence="14 15">
    <name type="scientific">Bernardetia litoralis (strain ATCC 23117 / DSM 6794 / NBRC 15988 / NCIMB 1366 / Fx l1 / Sio-4)</name>
    <name type="common">Flexibacter litoralis</name>
    <dbReference type="NCBI Taxonomy" id="880071"/>
    <lineage>
        <taxon>Bacteria</taxon>
        <taxon>Pseudomonadati</taxon>
        <taxon>Bacteroidota</taxon>
        <taxon>Cytophagia</taxon>
        <taxon>Cytophagales</taxon>
        <taxon>Bernardetiaceae</taxon>
        <taxon>Bernardetia</taxon>
    </lineage>
</organism>
<dbReference type="InterPro" id="IPR019740">
    <property type="entry name" value="Pyridox_Oxase_CS"/>
</dbReference>
<comment type="pathway">
    <text evidence="2 9">Cofactor metabolism; pyridoxal 5'-phosphate salvage; pyridoxal 5'-phosphate from pyridoxine 5'-phosphate: step 1/1.</text>
</comment>
<feature type="binding site" evidence="9 10">
    <location>
        <position position="122"/>
    </location>
    <ligand>
        <name>substrate</name>
    </ligand>
</feature>
<evidence type="ECO:0000256" key="11">
    <source>
        <dbReference type="PIRSR" id="PIRSR000190-2"/>
    </source>
</evidence>
<evidence type="ECO:0000256" key="9">
    <source>
        <dbReference type="HAMAP-Rule" id="MF_01629"/>
    </source>
</evidence>
<dbReference type="GO" id="GO:0008615">
    <property type="term" value="P:pyridoxine biosynthetic process"/>
    <property type="evidence" value="ECO:0007669"/>
    <property type="project" value="UniProtKB-UniRule"/>
</dbReference>
<feature type="binding site" evidence="9 10">
    <location>
        <begin position="191"/>
        <end position="193"/>
    </location>
    <ligand>
        <name>substrate</name>
    </ligand>
</feature>
<dbReference type="AlphaFoldDB" id="I4AP54"/>
<comment type="similarity">
    <text evidence="3 9">Belongs to the pyridoxamine 5'-phosphate oxidase family.</text>
</comment>
<dbReference type="Gene3D" id="2.30.110.10">
    <property type="entry name" value="Electron Transport, Fmn-binding Protein, Chain A"/>
    <property type="match status" value="1"/>
</dbReference>
<dbReference type="HOGENOM" id="CLU_032263_2_2_10"/>
<dbReference type="InterPro" id="IPR011576">
    <property type="entry name" value="Pyridox_Oxase_N"/>
</dbReference>
<evidence type="ECO:0000256" key="4">
    <source>
        <dbReference type="ARBA" id="ARBA00011738"/>
    </source>
</evidence>
<feature type="domain" description="Pyridoxamine 5'-phosphate oxidase N-terminal" evidence="12">
    <location>
        <begin position="41"/>
        <end position="151"/>
    </location>
</feature>
<dbReference type="HAMAP" id="MF_01629">
    <property type="entry name" value="PdxH"/>
    <property type="match status" value="1"/>
</dbReference>
<comment type="catalytic activity">
    <reaction evidence="9">
        <text>pyridoxine 5'-phosphate + O2 = pyridoxal 5'-phosphate + H2O2</text>
        <dbReference type="Rhea" id="RHEA:15149"/>
        <dbReference type="ChEBI" id="CHEBI:15379"/>
        <dbReference type="ChEBI" id="CHEBI:16240"/>
        <dbReference type="ChEBI" id="CHEBI:58589"/>
        <dbReference type="ChEBI" id="CHEBI:597326"/>
        <dbReference type="EC" id="1.4.3.5"/>
    </reaction>
</comment>
<dbReference type="NCBIfam" id="TIGR00558">
    <property type="entry name" value="pdxH"/>
    <property type="match status" value="1"/>
</dbReference>
<dbReference type="Pfam" id="PF01243">
    <property type="entry name" value="PNPOx_N"/>
    <property type="match status" value="1"/>
</dbReference>
<feature type="domain" description="Pyridoxine 5'-phosphate oxidase dimerisation C-terminal" evidence="13">
    <location>
        <begin position="172"/>
        <end position="219"/>
    </location>
</feature>
<dbReference type="PATRIC" id="fig|880071.3.peg.3423"/>
<evidence type="ECO:0000313" key="15">
    <source>
        <dbReference type="Proteomes" id="UP000006054"/>
    </source>
</evidence>
<dbReference type="OrthoDB" id="9780392at2"/>
<evidence type="ECO:0000259" key="13">
    <source>
        <dbReference type="Pfam" id="PF10590"/>
    </source>
</evidence>
<dbReference type="PANTHER" id="PTHR10851">
    <property type="entry name" value="PYRIDOXINE-5-PHOSPHATE OXIDASE"/>
    <property type="match status" value="1"/>
</dbReference>
<accession>I4AP54</accession>
<protein>
    <recommendedName>
        <fullName evidence="9">Pyridoxine/pyridoxamine 5'-phosphate oxidase</fullName>
        <ecNumber evidence="9">1.4.3.5</ecNumber>
    </recommendedName>
    <alternativeName>
        <fullName evidence="9">PNP/PMP oxidase</fullName>
        <shortName evidence="9">PNPOx</shortName>
    </alternativeName>
    <alternativeName>
        <fullName evidence="9">Pyridoxal 5'-phosphate synthase</fullName>
    </alternativeName>
</protein>
<feature type="binding site" evidence="10">
    <location>
        <begin position="7"/>
        <end position="10"/>
    </location>
    <ligand>
        <name>substrate</name>
    </ligand>
</feature>
<feature type="binding site" evidence="9 11">
    <location>
        <begin position="139"/>
        <end position="140"/>
    </location>
    <ligand>
        <name>FMN</name>
        <dbReference type="ChEBI" id="CHEBI:58210"/>
    </ligand>
</feature>
<comment type="subunit">
    <text evidence="4 9">Homodimer.</text>
</comment>
<comment type="pathway">
    <text evidence="1 9">Cofactor metabolism; pyridoxal 5'-phosphate salvage; pyridoxal 5'-phosphate from pyridoxamine 5'-phosphate: step 1/1.</text>
</comment>
<dbReference type="UniPathway" id="UPA01068">
    <property type="reaction ID" value="UER00304"/>
</dbReference>
<evidence type="ECO:0000256" key="6">
    <source>
        <dbReference type="ARBA" id="ARBA00022643"/>
    </source>
</evidence>
<reference evidence="15" key="1">
    <citation type="submission" date="2012-06" db="EMBL/GenBank/DDBJ databases">
        <title>The complete genome of Flexibacter litoralis DSM 6794.</title>
        <authorList>
            <person name="Lucas S."/>
            <person name="Copeland A."/>
            <person name="Lapidus A."/>
            <person name="Glavina del Rio T."/>
            <person name="Dalin E."/>
            <person name="Tice H."/>
            <person name="Bruce D."/>
            <person name="Goodwin L."/>
            <person name="Pitluck S."/>
            <person name="Peters L."/>
            <person name="Ovchinnikova G."/>
            <person name="Lu M."/>
            <person name="Kyrpides N."/>
            <person name="Mavromatis K."/>
            <person name="Ivanova N."/>
            <person name="Brettin T."/>
            <person name="Detter J.C."/>
            <person name="Han C."/>
            <person name="Larimer F."/>
            <person name="Land M."/>
            <person name="Hauser L."/>
            <person name="Markowitz V."/>
            <person name="Cheng J.-F."/>
            <person name="Hugenholtz P."/>
            <person name="Woyke T."/>
            <person name="Wu D."/>
            <person name="Spring S."/>
            <person name="Lang E."/>
            <person name="Kopitz M."/>
            <person name="Brambilla E."/>
            <person name="Klenk H.-P."/>
            <person name="Eisen J.A."/>
        </authorList>
    </citation>
    <scope>NUCLEOTIDE SEQUENCE [LARGE SCALE GENOMIC DNA]</scope>
    <source>
        <strain evidence="15">ATCC 23117 / DSM 6794 / NBRC 15988 / NCIMB 1366 / Sio-4</strain>
    </source>
</reference>
<feature type="binding site" evidence="9 11">
    <location>
        <position position="185"/>
    </location>
    <ligand>
        <name>FMN</name>
        <dbReference type="ChEBI" id="CHEBI:58210"/>
    </ligand>
</feature>
<feature type="binding site" evidence="9 11">
    <location>
        <begin position="75"/>
        <end position="76"/>
    </location>
    <ligand>
        <name>FMN</name>
        <dbReference type="ChEBI" id="CHEBI:58210"/>
    </ligand>
</feature>
<dbReference type="NCBIfam" id="NF004231">
    <property type="entry name" value="PRK05679.1"/>
    <property type="match status" value="1"/>
</dbReference>
<dbReference type="PROSITE" id="PS01064">
    <property type="entry name" value="PYRIDOX_OXIDASE"/>
    <property type="match status" value="1"/>
</dbReference>
<dbReference type="InterPro" id="IPR019576">
    <property type="entry name" value="Pyridoxamine_oxidase_dimer_C"/>
</dbReference>
<name>I4AP54_BERLS</name>
<dbReference type="KEGG" id="fli:Fleli_3419"/>
<evidence type="ECO:0000256" key="7">
    <source>
        <dbReference type="ARBA" id="ARBA00023002"/>
    </source>
</evidence>
<dbReference type="Pfam" id="PF10590">
    <property type="entry name" value="PNP_phzG_C"/>
    <property type="match status" value="1"/>
</dbReference>
<evidence type="ECO:0000256" key="3">
    <source>
        <dbReference type="ARBA" id="ARBA00007301"/>
    </source>
</evidence>
<feature type="binding site" evidence="9 11">
    <location>
        <position position="195"/>
    </location>
    <ligand>
        <name>FMN</name>
        <dbReference type="ChEBI" id="CHEBI:58210"/>
    </ligand>
</feature>
<dbReference type="eggNOG" id="COG0259">
    <property type="taxonomic scope" value="Bacteria"/>
</dbReference>
<dbReference type="STRING" id="880071.Fleli_3419"/>
<evidence type="ECO:0000259" key="12">
    <source>
        <dbReference type="Pfam" id="PF01243"/>
    </source>
</evidence>
<dbReference type="EC" id="1.4.3.5" evidence="9"/>
<dbReference type="GO" id="GO:0010181">
    <property type="term" value="F:FMN binding"/>
    <property type="evidence" value="ECO:0007669"/>
    <property type="project" value="UniProtKB-UniRule"/>
</dbReference>
<evidence type="ECO:0000256" key="5">
    <source>
        <dbReference type="ARBA" id="ARBA00022630"/>
    </source>
</evidence>
<dbReference type="PANTHER" id="PTHR10851:SF0">
    <property type="entry name" value="PYRIDOXINE-5'-PHOSPHATE OXIDASE"/>
    <property type="match status" value="1"/>
</dbReference>
<feature type="binding site" evidence="9 11">
    <location>
        <position position="82"/>
    </location>
    <ligand>
        <name>FMN</name>
        <dbReference type="ChEBI" id="CHEBI:58210"/>
    </ligand>
</feature>
<comment type="catalytic activity">
    <reaction evidence="9">
        <text>pyridoxamine 5'-phosphate + O2 + H2O = pyridoxal 5'-phosphate + H2O2 + NH4(+)</text>
        <dbReference type="Rhea" id="RHEA:15817"/>
        <dbReference type="ChEBI" id="CHEBI:15377"/>
        <dbReference type="ChEBI" id="CHEBI:15379"/>
        <dbReference type="ChEBI" id="CHEBI:16240"/>
        <dbReference type="ChEBI" id="CHEBI:28938"/>
        <dbReference type="ChEBI" id="CHEBI:58451"/>
        <dbReference type="ChEBI" id="CHEBI:597326"/>
        <dbReference type="EC" id="1.4.3.5"/>
    </reaction>
</comment>
<dbReference type="PIRSF" id="PIRSF000190">
    <property type="entry name" value="Pyd_amn-ph_oxd"/>
    <property type="match status" value="1"/>
</dbReference>
<dbReference type="GO" id="GO:0004733">
    <property type="term" value="F:pyridoxamine phosphate oxidase activity"/>
    <property type="evidence" value="ECO:0007669"/>
    <property type="project" value="UniProtKB-UniRule"/>
</dbReference>
<evidence type="ECO:0000313" key="14">
    <source>
        <dbReference type="EMBL" id="AFM05739.1"/>
    </source>
</evidence>
<keyword evidence="5 9" id="KW-0285">Flavoprotein</keyword>
<evidence type="ECO:0000256" key="10">
    <source>
        <dbReference type="PIRSR" id="PIRSR000190-1"/>
    </source>
</evidence>